<evidence type="ECO:0000256" key="2">
    <source>
        <dbReference type="ARBA" id="ARBA00012438"/>
    </source>
</evidence>
<reference evidence="7" key="1">
    <citation type="journal article" date="2019" name="Int. J. Syst. Evol. Microbiol.">
        <title>The Global Catalogue of Microorganisms (GCM) 10K type strain sequencing project: providing services to taxonomists for standard genome sequencing and annotation.</title>
        <authorList>
            <consortium name="The Broad Institute Genomics Platform"/>
            <consortium name="The Broad Institute Genome Sequencing Center for Infectious Disease"/>
            <person name="Wu L."/>
            <person name="Ma J."/>
        </authorList>
    </citation>
    <scope>NUCLEOTIDE SEQUENCE [LARGE SCALE GENOMIC DNA]</scope>
    <source>
        <strain evidence="7">CGMCC 1.16855</strain>
    </source>
</reference>
<dbReference type="InterPro" id="IPR005467">
    <property type="entry name" value="His_kinase_dom"/>
</dbReference>
<dbReference type="Proteomes" id="UP001595420">
    <property type="component" value="Unassembled WGS sequence"/>
</dbReference>
<evidence type="ECO:0000256" key="3">
    <source>
        <dbReference type="PROSITE-ProRule" id="PRU00169"/>
    </source>
</evidence>
<dbReference type="RefSeq" id="WP_216835300.1">
    <property type="nucleotide sequence ID" value="NZ_JAFNJS010000001.1"/>
</dbReference>
<keyword evidence="7" id="KW-1185">Reference proteome</keyword>
<dbReference type="Pfam" id="PF00512">
    <property type="entry name" value="HisKA"/>
    <property type="match status" value="1"/>
</dbReference>
<dbReference type="Pfam" id="PF22588">
    <property type="entry name" value="dCache_1_like"/>
    <property type="match status" value="1"/>
</dbReference>
<dbReference type="Pfam" id="PF02518">
    <property type="entry name" value="HATPase_c"/>
    <property type="match status" value="1"/>
</dbReference>
<dbReference type="GO" id="GO:0005524">
    <property type="term" value="F:ATP binding"/>
    <property type="evidence" value="ECO:0007669"/>
    <property type="project" value="UniProtKB-KW"/>
</dbReference>
<dbReference type="InterPro" id="IPR001789">
    <property type="entry name" value="Sig_transdc_resp-reg_receiver"/>
</dbReference>
<dbReference type="InterPro" id="IPR003594">
    <property type="entry name" value="HATPase_dom"/>
</dbReference>
<dbReference type="SMART" id="SM00387">
    <property type="entry name" value="HATPase_c"/>
    <property type="match status" value="1"/>
</dbReference>
<dbReference type="SMART" id="SM00448">
    <property type="entry name" value="REC"/>
    <property type="match status" value="1"/>
</dbReference>
<feature type="domain" description="Histidine kinase" evidence="4">
    <location>
        <begin position="342"/>
        <end position="564"/>
    </location>
</feature>
<evidence type="ECO:0000313" key="7">
    <source>
        <dbReference type="Proteomes" id="UP001595420"/>
    </source>
</evidence>
<keyword evidence="6" id="KW-0067">ATP-binding</keyword>
<dbReference type="PROSITE" id="PS50109">
    <property type="entry name" value="HIS_KIN"/>
    <property type="match status" value="1"/>
</dbReference>
<gene>
    <name evidence="6" type="ORF">ACFOD3_05845</name>
</gene>
<dbReference type="CDD" id="cd12915">
    <property type="entry name" value="PDC2_DGC_like"/>
    <property type="match status" value="1"/>
</dbReference>
<dbReference type="EC" id="2.7.13.3" evidence="2"/>
<evidence type="ECO:0000313" key="6">
    <source>
        <dbReference type="EMBL" id="MFC2999406.1"/>
    </source>
</evidence>
<evidence type="ECO:0000259" key="4">
    <source>
        <dbReference type="PROSITE" id="PS50109"/>
    </source>
</evidence>
<feature type="modified residue" description="4-aspartylphosphate" evidence="3">
    <location>
        <position position="640"/>
    </location>
</feature>
<organism evidence="6 7">
    <name type="scientific">Falsiroseomonas tokyonensis</name>
    <dbReference type="NCBI Taxonomy" id="430521"/>
    <lineage>
        <taxon>Bacteria</taxon>
        <taxon>Pseudomonadati</taxon>
        <taxon>Pseudomonadota</taxon>
        <taxon>Alphaproteobacteria</taxon>
        <taxon>Acetobacterales</taxon>
        <taxon>Roseomonadaceae</taxon>
        <taxon>Falsiroseomonas</taxon>
    </lineage>
</organism>
<dbReference type="EMBL" id="JBHRSB010000001">
    <property type="protein sequence ID" value="MFC2999406.1"/>
    <property type="molecule type" value="Genomic_DNA"/>
</dbReference>
<comment type="catalytic activity">
    <reaction evidence="1">
        <text>ATP + protein L-histidine = ADP + protein N-phospho-L-histidine.</text>
        <dbReference type="EC" id="2.7.13.3"/>
    </reaction>
</comment>
<comment type="caution">
    <text evidence="6">The sequence shown here is derived from an EMBL/GenBank/DDBJ whole genome shotgun (WGS) entry which is preliminary data.</text>
</comment>
<dbReference type="CDD" id="cd00082">
    <property type="entry name" value="HisKA"/>
    <property type="match status" value="1"/>
</dbReference>
<dbReference type="SMART" id="SM00388">
    <property type="entry name" value="HisKA"/>
    <property type="match status" value="1"/>
</dbReference>
<protein>
    <recommendedName>
        <fullName evidence="2">histidine kinase</fullName>
        <ecNumber evidence="2">2.7.13.3</ecNumber>
    </recommendedName>
</protein>
<evidence type="ECO:0000259" key="5">
    <source>
        <dbReference type="PROSITE" id="PS50110"/>
    </source>
</evidence>
<keyword evidence="3" id="KW-0597">Phosphoprotein</keyword>
<dbReference type="Pfam" id="PF00072">
    <property type="entry name" value="Response_reg"/>
    <property type="match status" value="1"/>
</dbReference>
<keyword evidence="6" id="KW-0547">Nucleotide-binding</keyword>
<name>A0ABV7BRA1_9PROT</name>
<accession>A0ABV7BRA1</accession>
<sequence>MKTPRIIVALFALSVLLPFGLLAGISAERWTLMKVTAENDTLNTVTIIEQQARHIFETQELVLKLVDGMVRNMSDEEVRSSSVAAQLAELASQLPQTVSIWVSNSEGAIIAASLPWPSSLSLAGLEYFEVHRHGFVPHFISEPYIGRTTNLPSFAMSQRRSAPGGAFVGILHVAISPLHFENAFGAMKRGLGGAASLIREDGVILARHPPAPAIERLEPSSPLMRALATGSARGELYASSSVDGVERVYAYRRLGAFPAFIGYGVDMPVRVAAWRADLLRDALLALAATLLLASATWLAHRAFRERSNALHALEQETDRRIALEARLAQAHALEALGRMARGVAHDFNNLLTVVIGNLEMLEESATSPVQRGVAHRARKAAEAGAQLAGSLLVYARTQVLQVQPVAIGSLLEEMKPVLEDLAGQKTKVTLDIAPGLPDCLCDPAQLRAAIGNLVANAREAMPETGGRIALAVREVTLTAGDLADSDIAPGRFVAISVTDNGRGMSSEIVARAFEPFFTTKTGRPASGLGLSHVGGLVGQLGGRVRLSSEPGTGTTVTLELPAMAATTRLPPASDEPASSLPAADVTTPRRVLVVDDQPEIRALAERILIRAGYDVAVAACGAEAASRVEAGERVDVLLTDVVMPGEVNGLALLERVRCINPAVAGLLMSGYTPDTLTLNAAGAVFLPKPFTRQALLDAVKTAIG</sequence>
<proteinExistence type="predicted"/>
<feature type="domain" description="Response regulatory" evidence="5">
    <location>
        <begin position="590"/>
        <end position="703"/>
    </location>
</feature>
<dbReference type="InterPro" id="IPR003661">
    <property type="entry name" value="HisK_dim/P_dom"/>
</dbReference>
<dbReference type="PROSITE" id="PS50110">
    <property type="entry name" value="RESPONSE_REGULATORY"/>
    <property type="match status" value="1"/>
</dbReference>
<dbReference type="PANTHER" id="PTHR43065:SF42">
    <property type="entry name" value="TWO-COMPONENT SENSOR PPRA"/>
    <property type="match status" value="1"/>
</dbReference>
<dbReference type="CDD" id="cd12914">
    <property type="entry name" value="PDC1_DGC_like"/>
    <property type="match status" value="1"/>
</dbReference>
<evidence type="ECO:0000256" key="1">
    <source>
        <dbReference type="ARBA" id="ARBA00000085"/>
    </source>
</evidence>
<dbReference type="InterPro" id="IPR054327">
    <property type="entry name" value="His-kinase-like_sensor"/>
</dbReference>
<dbReference type="PANTHER" id="PTHR43065">
    <property type="entry name" value="SENSOR HISTIDINE KINASE"/>
    <property type="match status" value="1"/>
</dbReference>